<feature type="transmembrane region" description="Helical" evidence="1">
    <location>
        <begin position="425"/>
        <end position="455"/>
    </location>
</feature>
<proteinExistence type="predicted"/>
<keyword evidence="2" id="KW-0378">Hydrolase</keyword>
<accession>A0A556RBG2</accession>
<feature type="transmembrane region" description="Helical" evidence="1">
    <location>
        <begin position="547"/>
        <end position="572"/>
    </location>
</feature>
<organism evidence="2 3">
    <name type="scientific">Bifidobacterium asteroides</name>
    <dbReference type="NCBI Taxonomy" id="1684"/>
    <lineage>
        <taxon>Bacteria</taxon>
        <taxon>Bacillati</taxon>
        <taxon>Actinomycetota</taxon>
        <taxon>Actinomycetes</taxon>
        <taxon>Bifidobacteriales</taxon>
        <taxon>Bifidobacteriaceae</taxon>
        <taxon>Bifidobacterium</taxon>
    </lineage>
</organism>
<dbReference type="InterPro" id="IPR029058">
    <property type="entry name" value="AB_hydrolase_fold"/>
</dbReference>
<feature type="transmembrane region" description="Helical" evidence="1">
    <location>
        <begin position="387"/>
        <end position="413"/>
    </location>
</feature>
<dbReference type="PANTHER" id="PTHR43265">
    <property type="entry name" value="ESTERASE ESTD"/>
    <property type="match status" value="1"/>
</dbReference>
<dbReference type="AlphaFoldDB" id="A0A556RBG2"/>
<feature type="transmembrane region" description="Helical" evidence="1">
    <location>
        <begin position="475"/>
        <end position="494"/>
    </location>
</feature>
<comment type="caution">
    <text evidence="2">The sequence shown here is derived from an EMBL/GenBank/DDBJ whole genome shotgun (WGS) entry which is preliminary data.</text>
</comment>
<sequence>MAVVSQEVERSLPASRWSRVRRLMTSLPVFIILMGLLASVSHLTAVPWKYEPVDQNFPTLTPDTAVTFDWPAGVARDTVGQYQVESRHQEMSVERPATGEHQRIRILIRTPQGASGHRPAVVFMHGAGYGTCDNSFGDVARTLASAGFVTAVLDKPVWSTTDADRDYPASARAYERVANLLRDRDDVDASKVGIYATSESTWIAAMLLTMDHRIAFQILLSPMVYSPRHAMGFFVAQDFAIAGANQGYQSVVRRLFSTDATLLGLNNLDIDPTDRYTYAIPTLLAYGAKDVMTAQVEGVQRVLSQAHASGNENVTVRSYPVSNHVLRLGDEARTGTPLADHYQQDMIDWAVGQVHGLHQTSPSVGGATIHQSIAVPTDLRGRRSLTIYMLVLHMLTLVLLLAALVMAVVAGLMKVFRLRRRKDPVLGFSHGFGGTLVTITGTTLATLVLFGAGLGQVIMAVVRLGWGGVPDQAGVSYWSWPVIQVVCALVIWAWSRTFARMVEVASLRGLDRLPDQVRTSKAGGPTLRQQMRNLDPRPVLASTRFGVALFVVTTLAMFGVLLIFAFWGLFIYQ</sequence>
<dbReference type="SUPFAM" id="SSF53474">
    <property type="entry name" value="alpha/beta-Hydrolases"/>
    <property type="match status" value="1"/>
</dbReference>
<dbReference type="Proteomes" id="UP000317536">
    <property type="component" value="Unassembled WGS sequence"/>
</dbReference>
<gene>
    <name evidence="2" type="ORF">FPK29_00570</name>
</gene>
<keyword evidence="1" id="KW-1133">Transmembrane helix</keyword>
<evidence type="ECO:0000313" key="2">
    <source>
        <dbReference type="EMBL" id="TSJ86231.1"/>
    </source>
</evidence>
<protein>
    <submittedName>
        <fullName evidence="2">Alpha/beta hydrolase</fullName>
    </submittedName>
</protein>
<keyword evidence="1" id="KW-0472">Membrane</keyword>
<dbReference type="Gene3D" id="3.40.50.1820">
    <property type="entry name" value="alpha/beta hydrolase"/>
    <property type="match status" value="1"/>
</dbReference>
<dbReference type="InterPro" id="IPR053145">
    <property type="entry name" value="AB_hydrolase_Est10"/>
</dbReference>
<feature type="transmembrane region" description="Helical" evidence="1">
    <location>
        <begin position="26"/>
        <end position="48"/>
    </location>
</feature>
<evidence type="ECO:0000256" key="1">
    <source>
        <dbReference type="SAM" id="Phobius"/>
    </source>
</evidence>
<dbReference type="PANTHER" id="PTHR43265:SF1">
    <property type="entry name" value="ESTERASE ESTD"/>
    <property type="match status" value="1"/>
</dbReference>
<dbReference type="EMBL" id="VMHJ01000001">
    <property type="protein sequence ID" value="TSJ86231.1"/>
    <property type="molecule type" value="Genomic_DNA"/>
</dbReference>
<name>A0A556RBG2_9BIFI</name>
<reference evidence="2 3" key="1">
    <citation type="submission" date="2019-07" db="EMBL/GenBank/DDBJ databases">
        <title>Bifidobacterium asteroides genomes.</title>
        <authorList>
            <person name="Zheng H."/>
        </authorList>
    </citation>
    <scope>NUCLEOTIDE SEQUENCE [LARGE SCALE GENOMIC DNA]</scope>
    <source>
        <strain evidence="2 3">W8111</strain>
    </source>
</reference>
<dbReference type="GO" id="GO:0052689">
    <property type="term" value="F:carboxylic ester hydrolase activity"/>
    <property type="evidence" value="ECO:0007669"/>
    <property type="project" value="TreeGrafter"/>
</dbReference>
<evidence type="ECO:0000313" key="3">
    <source>
        <dbReference type="Proteomes" id="UP000317536"/>
    </source>
</evidence>
<keyword evidence="1" id="KW-0812">Transmembrane</keyword>